<dbReference type="AlphaFoldDB" id="A0A098VRQ9"/>
<dbReference type="GO" id="GO:0000462">
    <property type="term" value="P:maturation of SSU-rRNA from tricistronic rRNA transcript (SSU-rRNA, 5.8S rRNA, LSU-rRNA)"/>
    <property type="evidence" value="ECO:0007669"/>
    <property type="project" value="InterPro"/>
</dbReference>
<dbReference type="GO" id="GO:0003723">
    <property type="term" value="F:RNA binding"/>
    <property type="evidence" value="ECO:0007669"/>
    <property type="project" value="TreeGrafter"/>
</dbReference>
<dbReference type="HOGENOM" id="CLU_361713_0_0_1"/>
<evidence type="ECO:0000313" key="2">
    <source>
        <dbReference type="Proteomes" id="UP000029725"/>
    </source>
</evidence>
<dbReference type="GeneID" id="25259615"/>
<dbReference type="OrthoDB" id="8883818at2759"/>
<dbReference type="InterPro" id="IPR046351">
    <property type="entry name" value="UTP4"/>
</dbReference>
<gene>
    <name evidence="1" type="ORF">DI09_33p160</name>
</gene>
<proteinExistence type="predicted"/>
<dbReference type="Pfam" id="PF00400">
    <property type="entry name" value="WD40"/>
    <property type="match status" value="1"/>
</dbReference>
<dbReference type="GO" id="GO:0030686">
    <property type="term" value="C:90S preribosome"/>
    <property type="evidence" value="ECO:0007669"/>
    <property type="project" value="InterPro"/>
</dbReference>
<dbReference type="RefSeq" id="XP_013237926.1">
    <property type="nucleotide sequence ID" value="XM_013382472.1"/>
</dbReference>
<dbReference type="GO" id="GO:0034455">
    <property type="term" value="C:t-UTP complex"/>
    <property type="evidence" value="ECO:0007669"/>
    <property type="project" value="TreeGrafter"/>
</dbReference>
<comment type="caution">
    <text evidence="1">The sequence shown here is derived from an EMBL/GenBank/DDBJ whole genome shotgun (WGS) entry which is preliminary data.</text>
</comment>
<dbReference type="GO" id="GO:0032040">
    <property type="term" value="C:small-subunit processome"/>
    <property type="evidence" value="ECO:0007669"/>
    <property type="project" value="TreeGrafter"/>
</dbReference>
<dbReference type="InterPro" id="IPR015943">
    <property type="entry name" value="WD40/YVTN_repeat-like_dom_sf"/>
</dbReference>
<evidence type="ECO:0000313" key="1">
    <source>
        <dbReference type="EMBL" id="KGG51499.1"/>
    </source>
</evidence>
<accession>A0A098VRQ9</accession>
<dbReference type="Proteomes" id="UP000029725">
    <property type="component" value="Unassembled WGS sequence"/>
</dbReference>
<sequence>MGDSCCGRDALSPVLLNQTKISRSARRRRKHGKINMLREEEKTKLSVPGTGERMGVHRCRFVQWMPSAINSAAWHNSSKKFAIGRANGSLQIYERVVSWRLCASMRDPRGFAIDSILWTSSGRIFTAGPFSSMITEWDIAMRLPKSSIIDVPGGGIWALTLVDNGSMLAVASEDCHIRLFRLVSNGKEEEVPLFIPTSRSFAFPGHLFTDSKQDTRILSMIWNSCTNQLVTGSSLGDIVIWDIVAGSLLRSVQILNLGNRYTGMIWSLSVLSKGHVVVAGDSRGQISFWNVSTGSLLSTHRVHEGEVLSLASVPGSELVIAAGVDPTLHCFKKLASSGDEGGVDVWTWTTGVGMAPITIHRLDVRVMTVSPNGSYLISAGLDPDFLLHDLKLEALGRYEIFPYFDQIPGSFISTNGSGKFLVTSVGGTSNISGQIWSILPQNGGEPSLEFQFTLNDHIFTQAFDEHWMALGIQHHPSIRLWRRSDDGTWKDGGSIALSKPPHLLALASGGDDGDFPAPLLWIVQPKKVSLVQLGDSVTQLEDWNISSKTVFSPDFIRATSTFAILGSSSSLLIVERASSQQRWLSPPSLMIGSFFVDAVVYKDILVGISNLSQSLSFSGSPVLAYALVSIWDLKSNHLLRYSLVPLAPALSSRSSSLLKGAFMLEGDLILHSDRIYRLNMEYLRTNENICLLGMSNLTCGPKVATTAADVGAQVSLALPLILSTPRGTENDPISSIIAVFPNASDIVVIERSLEDIYAQLPPAFRKALPFQRS</sequence>
<dbReference type="Gene3D" id="2.130.10.10">
    <property type="entry name" value="YVTN repeat-like/Quinoprotein amine dehydrogenase"/>
    <property type="match status" value="3"/>
</dbReference>
<organism evidence="1 2">
    <name type="scientific">Mitosporidium daphniae</name>
    <dbReference type="NCBI Taxonomy" id="1485682"/>
    <lineage>
        <taxon>Eukaryota</taxon>
        <taxon>Fungi</taxon>
        <taxon>Fungi incertae sedis</taxon>
        <taxon>Microsporidia</taxon>
        <taxon>Mitosporidium</taxon>
    </lineage>
</organism>
<dbReference type="EMBL" id="JMKJ01000266">
    <property type="protein sequence ID" value="KGG51499.1"/>
    <property type="molecule type" value="Genomic_DNA"/>
</dbReference>
<dbReference type="PANTHER" id="PTHR44163">
    <property type="entry name" value="U3 SMALL NUCLEOLAR RNA-ASSOCIATED PROTEIN 4 HOMOLOG"/>
    <property type="match status" value="1"/>
</dbReference>
<dbReference type="InterPro" id="IPR001680">
    <property type="entry name" value="WD40_rpt"/>
</dbReference>
<protein>
    <submittedName>
        <fullName evidence="1">Uncharacterized protein</fullName>
    </submittedName>
</protein>
<reference evidence="1 2" key="1">
    <citation type="submission" date="2014-04" db="EMBL/GenBank/DDBJ databases">
        <title>A new species of microsporidia sheds light on the evolution of extreme parasitism.</title>
        <authorList>
            <person name="Haag K.L."/>
            <person name="James T.Y."/>
            <person name="Larsson R."/>
            <person name="Schaer T.M."/>
            <person name="Refardt D."/>
            <person name="Pombert J.-F."/>
            <person name="Ebert D."/>
        </authorList>
    </citation>
    <scope>NUCLEOTIDE SEQUENCE [LARGE SCALE GENOMIC DNA]</scope>
    <source>
        <strain evidence="1 2">UGP3</strain>
        <tissue evidence="1">Spores</tissue>
    </source>
</reference>
<dbReference type="VEuPathDB" id="MicrosporidiaDB:DI09_33p160"/>
<dbReference type="SUPFAM" id="SSF50978">
    <property type="entry name" value="WD40 repeat-like"/>
    <property type="match status" value="2"/>
</dbReference>
<name>A0A098VRQ9_9MICR</name>
<keyword evidence="2" id="KW-1185">Reference proteome</keyword>
<dbReference type="PANTHER" id="PTHR44163:SF1">
    <property type="entry name" value="U3 SMALL NUCLEOLAR RNA-ASSOCIATED PROTEIN 4 HOMOLOG"/>
    <property type="match status" value="1"/>
</dbReference>
<dbReference type="InterPro" id="IPR036322">
    <property type="entry name" value="WD40_repeat_dom_sf"/>
</dbReference>
<dbReference type="SMART" id="SM00320">
    <property type="entry name" value="WD40"/>
    <property type="match status" value="7"/>
</dbReference>